<evidence type="ECO:0000256" key="7">
    <source>
        <dbReference type="ARBA" id="ARBA00023237"/>
    </source>
</evidence>
<keyword evidence="9" id="KW-0732">Signal</keyword>
<gene>
    <name evidence="10" type="ORF">D1614_07840</name>
</gene>
<dbReference type="RefSeq" id="WP_119437330.1">
    <property type="nucleotide sequence ID" value="NZ_QWGR01000003.1"/>
</dbReference>
<evidence type="ECO:0000256" key="1">
    <source>
        <dbReference type="ARBA" id="ARBA00004442"/>
    </source>
</evidence>
<keyword evidence="8" id="KW-0175">Coiled coil</keyword>
<evidence type="ECO:0000256" key="8">
    <source>
        <dbReference type="SAM" id="Coils"/>
    </source>
</evidence>
<evidence type="ECO:0000256" key="3">
    <source>
        <dbReference type="ARBA" id="ARBA00022448"/>
    </source>
</evidence>
<comment type="similarity">
    <text evidence="2">Belongs to the outer membrane factor (OMF) (TC 1.B.17) family.</text>
</comment>
<feature type="coiled-coil region" evidence="8">
    <location>
        <begin position="377"/>
        <end position="426"/>
    </location>
</feature>
<dbReference type="Pfam" id="PF02321">
    <property type="entry name" value="OEP"/>
    <property type="match status" value="2"/>
</dbReference>
<dbReference type="SUPFAM" id="SSF56954">
    <property type="entry name" value="Outer membrane efflux proteins (OEP)"/>
    <property type="match status" value="1"/>
</dbReference>
<evidence type="ECO:0000256" key="6">
    <source>
        <dbReference type="ARBA" id="ARBA00023136"/>
    </source>
</evidence>
<keyword evidence="3" id="KW-0813">Transport</keyword>
<dbReference type="PANTHER" id="PTHR30026:SF20">
    <property type="entry name" value="OUTER MEMBRANE PROTEIN TOLC"/>
    <property type="match status" value="1"/>
</dbReference>
<dbReference type="PANTHER" id="PTHR30026">
    <property type="entry name" value="OUTER MEMBRANE PROTEIN TOLC"/>
    <property type="match status" value="1"/>
</dbReference>
<sequence length="501" mass="57512">MKKSKFKQFQKTILLVAFLATGIFTAPAQEALTLAKALSIAETGSPDLQQSLLNLERYQKSLEAQRAALKSRFSLEVNPANYSKQRRFDNRFSEWYTNENFESNTLFTISQPILPTDGTISLTNEFGWSSSKSTLAADKSESKVFFNNLYLNLNQPLFTYNRLKLELKQLELNLENANISYAIQRLNLEKNVTQYFYNVYMAQMNLSIAKEELANTQKSYDIIVNKVNAGLAAKEEQYQAELNLSTAKSTVQNNEVNFENAKDQLKLYLGMDLYQDIMILADISANPVKVDLDLAIQNGLDSRMELRQREIDVENSQFNLIETKALNEFKGEMNLRFGITGDNKDFGNIYENPTKSPSVGVSFNIPIFDWGEKKARIAAAEASIRSQELNLSEEKKQIIVDIRQVYRNLQNQLTQIDIAKQNERNAQLTYEINLERYENGDLTGMDLNLYQTQLSEKKISYSQALINYKIELLNLKIQSLFDFERGEKILPNELYLTQDKK</sequence>
<dbReference type="Gene3D" id="1.20.1600.10">
    <property type="entry name" value="Outer membrane efflux proteins (OEP)"/>
    <property type="match status" value="1"/>
</dbReference>
<keyword evidence="6" id="KW-0472">Membrane</keyword>
<comment type="caution">
    <text evidence="10">The sequence shown here is derived from an EMBL/GenBank/DDBJ whole genome shotgun (WGS) entry which is preliminary data.</text>
</comment>
<evidence type="ECO:0000313" key="10">
    <source>
        <dbReference type="EMBL" id="RIJ49443.1"/>
    </source>
</evidence>
<keyword evidence="5" id="KW-0812">Transmembrane</keyword>
<keyword evidence="4" id="KW-1134">Transmembrane beta strand</keyword>
<evidence type="ECO:0000256" key="4">
    <source>
        <dbReference type="ARBA" id="ARBA00022452"/>
    </source>
</evidence>
<feature type="signal peptide" evidence="9">
    <location>
        <begin position="1"/>
        <end position="28"/>
    </location>
</feature>
<organism evidence="10 11">
    <name type="scientific">Maribellus luteus</name>
    <dbReference type="NCBI Taxonomy" id="2305463"/>
    <lineage>
        <taxon>Bacteria</taxon>
        <taxon>Pseudomonadati</taxon>
        <taxon>Bacteroidota</taxon>
        <taxon>Bacteroidia</taxon>
        <taxon>Marinilabiliales</taxon>
        <taxon>Prolixibacteraceae</taxon>
        <taxon>Maribellus</taxon>
    </lineage>
</organism>
<evidence type="ECO:0000256" key="5">
    <source>
        <dbReference type="ARBA" id="ARBA00022692"/>
    </source>
</evidence>
<dbReference type="InterPro" id="IPR051906">
    <property type="entry name" value="TolC-like"/>
</dbReference>
<keyword evidence="7" id="KW-0998">Cell outer membrane</keyword>
<dbReference type="GO" id="GO:0015562">
    <property type="term" value="F:efflux transmembrane transporter activity"/>
    <property type="evidence" value="ECO:0007669"/>
    <property type="project" value="InterPro"/>
</dbReference>
<reference evidence="10 11" key="1">
    <citation type="submission" date="2018-08" db="EMBL/GenBank/DDBJ databases">
        <title>Pallidiluteibacterium maritimus gen. nov., sp. nov., isolated from coastal sediment.</title>
        <authorList>
            <person name="Zhou L.Y."/>
        </authorList>
    </citation>
    <scope>NUCLEOTIDE SEQUENCE [LARGE SCALE GENOMIC DNA]</scope>
    <source>
        <strain evidence="10 11">XSD2</strain>
    </source>
</reference>
<dbReference type="GO" id="GO:0015288">
    <property type="term" value="F:porin activity"/>
    <property type="evidence" value="ECO:0007669"/>
    <property type="project" value="TreeGrafter"/>
</dbReference>
<keyword evidence="11" id="KW-1185">Reference proteome</keyword>
<dbReference type="InterPro" id="IPR003423">
    <property type="entry name" value="OMP_efflux"/>
</dbReference>
<evidence type="ECO:0000256" key="9">
    <source>
        <dbReference type="SAM" id="SignalP"/>
    </source>
</evidence>
<comment type="subcellular location">
    <subcellularLocation>
        <location evidence="1">Cell outer membrane</location>
    </subcellularLocation>
</comment>
<evidence type="ECO:0000313" key="11">
    <source>
        <dbReference type="Proteomes" id="UP000265926"/>
    </source>
</evidence>
<feature type="chain" id="PRO_5017466117" evidence="9">
    <location>
        <begin position="29"/>
        <end position="501"/>
    </location>
</feature>
<dbReference type="OrthoDB" id="940457at2"/>
<dbReference type="GO" id="GO:1990281">
    <property type="term" value="C:efflux pump complex"/>
    <property type="evidence" value="ECO:0007669"/>
    <property type="project" value="TreeGrafter"/>
</dbReference>
<name>A0A399T6C0_9BACT</name>
<dbReference type="Proteomes" id="UP000265926">
    <property type="component" value="Unassembled WGS sequence"/>
</dbReference>
<accession>A0A399T6C0</accession>
<dbReference type="GO" id="GO:0009279">
    <property type="term" value="C:cell outer membrane"/>
    <property type="evidence" value="ECO:0007669"/>
    <property type="project" value="UniProtKB-SubCell"/>
</dbReference>
<evidence type="ECO:0000256" key="2">
    <source>
        <dbReference type="ARBA" id="ARBA00007613"/>
    </source>
</evidence>
<dbReference type="EMBL" id="QWGR01000003">
    <property type="protein sequence ID" value="RIJ49443.1"/>
    <property type="molecule type" value="Genomic_DNA"/>
</dbReference>
<proteinExistence type="inferred from homology"/>
<protein>
    <submittedName>
        <fullName evidence="10">TolC family protein</fullName>
    </submittedName>
</protein>
<dbReference type="AlphaFoldDB" id="A0A399T6C0"/>
<feature type="coiled-coil region" evidence="8">
    <location>
        <begin position="160"/>
        <end position="187"/>
    </location>
</feature>